<evidence type="ECO:0000313" key="5">
    <source>
        <dbReference type="Proteomes" id="UP000198968"/>
    </source>
</evidence>
<dbReference type="InterPro" id="IPR011051">
    <property type="entry name" value="RmlC_Cupin_sf"/>
</dbReference>
<name>A0A1I5EXE3_9GAMM</name>
<evidence type="ECO:0000259" key="3">
    <source>
        <dbReference type="Pfam" id="PF02678"/>
    </source>
</evidence>
<dbReference type="InterPro" id="IPR012093">
    <property type="entry name" value="Pirin"/>
</dbReference>
<dbReference type="InterPro" id="IPR014710">
    <property type="entry name" value="RmlC-like_jellyroll"/>
</dbReference>
<dbReference type="InterPro" id="IPR003829">
    <property type="entry name" value="Pirin_N_dom"/>
</dbReference>
<dbReference type="Gene3D" id="2.60.120.10">
    <property type="entry name" value="Jelly Rolls"/>
    <property type="match status" value="2"/>
</dbReference>
<dbReference type="AlphaFoldDB" id="A0A1I5EXE3"/>
<evidence type="ECO:0000313" key="4">
    <source>
        <dbReference type="EMBL" id="SFO16192.1"/>
    </source>
</evidence>
<dbReference type="SUPFAM" id="SSF51182">
    <property type="entry name" value="RmlC-like cupins"/>
    <property type="match status" value="1"/>
</dbReference>
<feature type="domain" description="Pirin N-terminal" evidence="3">
    <location>
        <begin position="52"/>
        <end position="119"/>
    </location>
</feature>
<dbReference type="EMBL" id="FOVG01000003">
    <property type="protein sequence ID" value="SFO16192.1"/>
    <property type="molecule type" value="Genomic_DNA"/>
</dbReference>
<dbReference type="PANTHER" id="PTHR43212">
    <property type="entry name" value="QUERCETIN 2,3-DIOXYGENASE"/>
    <property type="match status" value="1"/>
</dbReference>
<dbReference type="OrthoDB" id="9780903at2"/>
<dbReference type="PANTHER" id="PTHR43212:SF3">
    <property type="entry name" value="QUERCETIN 2,3-DIOXYGENASE"/>
    <property type="match status" value="1"/>
</dbReference>
<comment type="similarity">
    <text evidence="1 2">Belongs to the pirin family.</text>
</comment>
<evidence type="ECO:0000256" key="1">
    <source>
        <dbReference type="ARBA" id="ARBA00008416"/>
    </source>
</evidence>
<sequence>MAEFIKIDQTRKRGHKTGGFGIEILWPGLVQNKGDSGIGAIGRIDHAAVTPGTVIPMHPHKDDEILTYLRSGRVRHLDTEGHSEEISATRLMLMGAGHTFQHEEQVLAQGGTLEGLQIFMRPHSPDLEPRVQFHDFDRAFSTNRWRPIAGPEAAPLTVRSAVWIQDTRLEADTQLALPDAQAEDITRLIYVFAGQIRIGDFTLSSGESLLVGSEQLSLKAEQQSDIVLFTTDTTAPIFKGGMFSGNILARA</sequence>
<protein>
    <recommendedName>
        <fullName evidence="3">Pirin N-terminal domain-containing protein</fullName>
    </recommendedName>
</protein>
<dbReference type="Proteomes" id="UP000198968">
    <property type="component" value="Unassembled WGS sequence"/>
</dbReference>
<proteinExistence type="inferred from homology"/>
<organism evidence="4 5">
    <name type="scientific">Candidatus Pantoea varia</name>
    <dbReference type="NCBI Taxonomy" id="1881036"/>
    <lineage>
        <taxon>Bacteria</taxon>
        <taxon>Pseudomonadati</taxon>
        <taxon>Pseudomonadota</taxon>
        <taxon>Gammaproteobacteria</taxon>
        <taxon>Enterobacterales</taxon>
        <taxon>Erwiniaceae</taxon>
        <taxon>Pantoea</taxon>
    </lineage>
</organism>
<evidence type="ECO:0000256" key="2">
    <source>
        <dbReference type="RuleBase" id="RU003457"/>
    </source>
</evidence>
<accession>A0A1I5EXE3</accession>
<dbReference type="Pfam" id="PF02678">
    <property type="entry name" value="Pirin"/>
    <property type="match status" value="1"/>
</dbReference>
<keyword evidence="5" id="KW-1185">Reference proteome</keyword>
<gene>
    <name evidence="4" type="ORF">SAMN05428971_3158</name>
</gene>
<reference evidence="5" key="1">
    <citation type="submission" date="2016-10" db="EMBL/GenBank/DDBJ databases">
        <authorList>
            <person name="Varghese N."/>
            <person name="Submissions S."/>
        </authorList>
    </citation>
    <scope>NUCLEOTIDE SEQUENCE [LARGE SCALE GENOMIC DNA]</scope>
    <source>
        <strain evidence="5">OV426</strain>
    </source>
</reference>
<dbReference type="RefSeq" id="WP_090965248.1">
    <property type="nucleotide sequence ID" value="NZ_FOVG01000003.1"/>
</dbReference>